<dbReference type="EMBL" id="CDMZ01000582">
    <property type="protein sequence ID" value="CEM17382.1"/>
    <property type="molecule type" value="Genomic_DNA"/>
</dbReference>
<feature type="region of interest" description="Disordered" evidence="6">
    <location>
        <begin position="309"/>
        <end position="358"/>
    </location>
</feature>
<evidence type="ECO:0000256" key="2">
    <source>
        <dbReference type="ARBA" id="ARBA00022679"/>
    </source>
</evidence>
<keyword evidence="5" id="KW-0067">ATP-binding</keyword>
<evidence type="ECO:0000256" key="3">
    <source>
        <dbReference type="ARBA" id="ARBA00022741"/>
    </source>
</evidence>
<dbReference type="InterPro" id="IPR011009">
    <property type="entry name" value="Kinase-like_dom_sf"/>
</dbReference>
<dbReference type="GO" id="GO:0004674">
    <property type="term" value="F:protein serine/threonine kinase activity"/>
    <property type="evidence" value="ECO:0007669"/>
    <property type="project" value="UniProtKB-EC"/>
</dbReference>
<evidence type="ECO:0000256" key="1">
    <source>
        <dbReference type="ARBA" id="ARBA00012513"/>
    </source>
</evidence>
<accession>A0A0G4FRT5</accession>
<keyword evidence="4" id="KW-0418">Kinase</keyword>
<gene>
    <name evidence="8" type="ORF">Cvel_18448</name>
</gene>
<dbReference type="VEuPathDB" id="CryptoDB:Cvel_18448"/>
<organism evidence="8">
    <name type="scientific">Chromera velia CCMP2878</name>
    <dbReference type="NCBI Taxonomy" id="1169474"/>
    <lineage>
        <taxon>Eukaryota</taxon>
        <taxon>Sar</taxon>
        <taxon>Alveolata</taxon>
        <taxon>Colpodellida</taxon>
        <taxon>Chromeraceae</taxon>
        <taxon>Chromera</taxon>
    </lineage>
</organism>
<evidence type="ECO:0000256" key="5">
    <source>
        <dbReference type="ARBA" id="ARBA00022840"/>
    </source>
</evidence>
<dbReference type="PANTHER" id="PTHR43671">
    <property type="entry name" value="SERINE/THREONINE-PROTEIN KINASE NEK"/>
    <property type="match status" value="1"/>
</dbReference>
<dbReference type="EC" id="2.7.11.1" evidence="1"/>
<keyword evidence="2" id="KW-0808">Transferase</keyword>
<reference evidence="8" key="1">
    <citation type="submission" date="2014-11" db="EMBL/GenBank/DDBJ databases">
        <authorList>
            <person name="Otto D Thomas"/>
            <person name="Naeem Raeece"/>
        </authorList>
    </citation>
    <scope>NUCLEOTIDE SEQUENCE</scope>
</reference>
<dbReference type="AlphaFoldDB" id="A0A0G4FRT5"/>
<dbReference type="Pfam" id="PF00069">
    <property type="entry name" value="Pkinase"/>
    <property type="match status" value="1"/>
</dbReference>
<feature type="domain" description="Protein kinase" evidence="7">
    <location>
        <begin position="1"/>
        <end position="209"/>
    </location>
</feature>
<dbReference type="InterPro" id="IPR000719">
    <property type="entry name" value="Prot_kinase_dom"/>
</dbReference>
<proteinExistence type="predicted"/>
<dbReference type="SUPFAM" id="SSF56112">
    <property type="entry name" value="Protein kinase-like (PK-like)"/>
    <property type="match status" value="1"/>
</dbReference>
<evidence type="ECO:0000256" key="4">
    <source>
        <dbReference type="ARBA" id="ARBA00022777"/>
    </source>
</evidence>
<name>A0A0G4FRT5_9ALVE</name>
<evidence type="ECO:0000313" key="8">
    <source>
        <dbReference type="EMBL" id="CEM17382.1"/>
    </source>
</evidence>
<dbReference type="PANTHER" id="PTHR43671:SF13">
    <property type="entry name" value="SERINE_THREONINE-PROTEIN KINASE NEK2"/>
    <property type="match status" value="1"/>
</dbReference>
<dbReference type="SMART" id="SM00220">
    <property type="entry name" value="S_TKc"/>
    <property type="match status" value="1"/>
</dbReference>
<evidence type="ECO:0000259" key="7">
    <source>
        <dbReference type="PROSITE" id="PS50011"/>
    </source>
</evidence>
<protein>
    <recommendedName>
        <fullName evidence="1">non-specific serine/threonine protein kinase</fullName>
        <ecNumber evidence="1">2.7.11.1</ecNumber>
    </recommendedName>
</protein>
<dbReference type="InterPro" id="IPR050660">
    <property type="entry name" value="NEK_Ser/Thr_kinase"/>
</dbReference>
<sequence length="381" mass="41515">MPGAVSTVLHKTEGTIVVAEEVGGKQICIKRVTYCEKNAQRCKFLSAVRESWMLSTFRHPHIQKFVSCDAFQGESGHLTVRDSGAQAVLGDLGSAVEEGETVSKRFRLVTFSPGYVSPEVLAARGEKKTRASDIWSLGVVGLELLSGIYVIDLDAWEDQTRNFQVKEELKLLEVENRALLNLFLRMVSVNPEDRPSAEGVLRGLKEAGLEHCIPVVGPPPPLCACVSTRLRRALREIAVADFRQGASPRDIVCSLQSGDLRVSSSRQPEDSFPPPDTEWESIFDSWGTIENEESHQGLVLPACLQASTNPPVSPVSKDLSTPPVTPHPKPDPYESTGILSFPTESPNGGPQPSPPPSCSMLDWVGAVVLVIAQESWRGLWG</sequence>
<dbReference type="Gene3D" id="1.10.510.10">
    <property type="entry name" value="Transferase(Phosphotransferase) domain 1"/>
    <property type="match status" value="1"/>
</dbReference>
<dbReference type="PROSITE" id="PS50011">
    <property type="entry name" value="PROTEIN_KINASE_DOM"/>
    <property type="match status" value="1"/>
</dbReference>
<evidence type="ECO:0000256" key="6">
    <source>
        <dbReference type="SAM" id="MobiDB-lite"/>
    </source>
</evidence>
<keyword evidence="3" id="KW-0547">Nucleotide-binding</keyword>
<dbReference type="GO" id="GO:0005524">
    <property type="term" value="F:ATP binding"/>
    <property type="evidence" value="ECO:0007669"/>
    <property type="project" value="UniProtKB-KW"/>
</dbReference>